<comment type="caution">
    <text evidence="1">The sequence shown here is derived from an EMBL/GenBank/DDBJ whole genome shotgun (WGS) entry which is preliminary data.</text>
</comment>
<evidence type="ECO:0000313" key="1">
    <source>
        <dbReference type="EMBL" id="PZG13985.1"/>
    </source>
</evidence>
<name>A0A2W2EA20_9ACTN</name>
<protein>
    <submittedName>
        <fullName evidence="1">Lactate dehydrogenase</fullName>
    </submittedName>
</protein>
<organism evidence="1 2">
    <name type="scientific">Spongiactinospora gelatinilytica</name>
    <dbReference type="NCBI Taxonomy" id="2666298"/>
    <lineage>
        <taxon>Bacteria</taxon>
        <taxon>Bacillati</taxon>
        <taxon>Actinomycetota</taxon>
        <taxon>Actinomycetes</taxon>
        <taxon>Streptosporangiales</taxon>
        <taxon>Streptosporangiaceae</taxon>
        <taxon>Spongiactinospora</taxon>
    </lineage>
</organism>
<dbReference type="Gene3D" id="3.40.50.720">
    <property type="entry name" value="NAD(P)-binding Rossmann-like Domain"/>
    <property type="match status" value="1"/>
</dbReference>
<feature type="non-terminal residue" evidence="1">
    <location>
        <position position="46"/>
    </location>
</feature>
<dbReference type="SUPFAM" id="SSF52283">
    <property type="entry name" value="Formate/glycerate dehydrogenase catalytic domain-like"/>
    <property type="match status" value="1"/>
</dbReference>
<evidence type="ECO:0000313" key="2">
    <source>
        <dbReference type="Proteomes" id="UP000248544"/>
    </source>
</evidence>
<sequence>MKIIAYGIRDDEKPYLEEWVKDNKIEVKAVSELLDSNTIEQAKGYD</sequence>
<accession>A0A2W2EA20</accession>
<proteinExistence type="predicted"/>
<dbReference type="AlphaFoldDB" id="A0A2W2EA20"/>
<keyword evidence="2" id="KW-1185">Reference proteome</keyword>
<gene>
    <name evidence="1" type="ORF">C1I98_39645</name>
</gene>
<dbReference type="Proteomes" id="UP000248544">
    <property type="component" value="Unassembled WGS sequence"/>
</dbReference>
<reference evidence="1 2" key="1">
    <citation type="submission" date="2018-01" db="EMBL/GenBank/DDBJ databases">
        <title>Draft genome sequence of Sphaerisporangium sp. 7K107.</title>
        <authorList>
            <person name="Sahin N."/>
            <person name="Saygin H."/>
            <person name="Ay H."/>
        </authorList>
    </citation>
    <scope>NUCLEOTIDE SEQUENCE [LARGE SCALE GENOMIC DNA]</scope>
    <source>
        <strain evidence="1 2">7K107</strain>
    </source>
</reference>
<dbReference type="EMBL" id="POUA01000849">
    <property type="protein sequence ID" value="PZG13985.1"/>
    <property type="molecule type" value="Genomic_DNA"/>
</dbReference>